<dbReference type="InterPro" id="IPR013783">
    <property type="entry name" value="Ig-like_fold"/>
</dbReference>
<dbReference type="OrthoDB" id="6158624at2759"/>
<reference evidence="1" key="1">
    <citation type="submission" date="2021-03" db="EMBL/GenBank/DDBJ databases">
        <authorList>
            <person name="Bekaert M."/>
        </authorList>
    </citation>
    <scope>NUCLEOTIDE SEQUENCE</scope>
</reference>
<comment type="caution">
    <text evidence="1">The sequence shown here is derived from an EMBL/GenBank/DDBJ whole genome shotgun (WGS) entry which is preliminary data.</text>
</comment>
<evidence type="ECO:0008006" key="3">
    <source>
        <dbReference type="Google" id="ProtNLM"/>
    </source>
</evidence>
<evidence type="ECO:0000313" key="2">
    <source>
        <dbReference type="Proteomes" id="UP000683360"/>
    </source>
</evidence>
<accession>A0A8S3UI10</accession>
<gene>
    <name evidence="1" type="ORF">MEDL_55569</name>
</gene>
<name>A0A8S3UI10_MYTED</name>
<protein>
    <recommendedName>
        <fullName evidence="3">CD80-like immunoglobulin C2-set domain-containing protein</fullName>
    </recommendedName>
</protein>
<sequence>MKTTVFDHSTFPTTDYDTTAAFNSDEELSTNTSYRTVPTLPTYDNHTTSSTYSDEDLYTNIIYRTTTYPTQQTTSIKGIVEGYNITVVCKGNVGNPAVEHVFERYLNGKIVPIPDSINTTSIPNMPVNCSYYRTSHIEFRVTAADNNSVIRCVLNTSMADPDMYIETKPIEVYCK</sequence>
<dbReference type="EMBL" id="CAJPWZ010002702">
    <property type="protein sequence ID" value="CAG2243434.1"/>
    <property type="molecule type" value="Genomic_DNA"/>
</dbReference>
<evidence type="ECO:0000313" key="1">
    <source>
        <dbReference type="EMBL" id="CAG2243434.1"/>
    </source>
</evidence>
<keyword evidence="2" id="KW-1185">Reference proteome</keyword>
<dbReference type="Gene3D" id="2.60.40.10">
    <property type="entry name" value="Immunoglobulins"/>
    <property type="match status" value="1"/>
</dbReference>
<dbReference type="AlphaFoldDB" id="A0A8S3UI10"/>
<organism evidence="1 2">
    <name type="scientific">Mytilus edulis</name>
    <name type="common">Blue mussel</name>
    <dbReference type="NCBI Taxonomy" id="6550"/>
    <lineage>
        <taxon>Eukaryota</taxon>
        <taxon>Metazoa</taxon>
        <taxon>Spiralia</taxon>
        <taxon>Lophotrochozoa</taxon>
        <taxon>Mollusca</taxon>
        <taxon>Bivalvia</taxon>
        <taxon>Autobranchia</taxon>
        <taxon>Pteriomorphia</taxon>
        <taxon>Mytilida</taxon>
        <taxon>Mytiloidea</taxon>
        <taxon>Mytilidae</taxon>
        <taxon>Mytilinae</taxon>
        <taxon>Mytilus</taxon>
    </lineage>
</organism>
<proteinExistence type="predicted"/>
<dbReference type="Proteomes" id="UP000683360">
    <property type="component" value="Unassembled WGS sequence"/>
</dbReference>